<dbReference type="GO" id="GO:0060236">
    <property type="term" value="P:regulation of mitotic spindle organization"/>
    <property type="evidence" value="ECO:0007669"/>
    <property type="project" value="TreeGrafter"/>
</dbReference>
<keyword evidence="5" id="KW-0131">Cell cycle</keyword>
<dbReference type="PANTHER" id="PTHR14728:SF2">
    <property type="entry name" value="PROTEIN AURORA BOREALIS"/>
    <property type="match status" value="1"/>
</dbReference>
<dbReference type="RefSeq" id="XP_015601359.1">
    <property type="nucleotide sequence ID" value="XM_015745873.2"/>
</dbReference>
<evidence type="ECO:0000256" key="5">
    <source>
        <dbReference type="ARBA" id="ARBA00023306"/>
    </source>
</evidence>
<evidence type="ECO:0000313" key="9">
    <source>
        <dbReference type="RefSeq" id="XP_015601358.1"/>
    </source>
</evidence>
<evidence type="ECO:0000256" key="3">
    <source>
        <dbReference type="ARBA" id="ARBA00022618"/>
    </source>
</evidence>
<accession>A0AAJ7C3W0</accession>
<feature type="region of interest" description="Disordered" evidence="6">
    <location>
        <begin position="291"/>
        <end position="322"/>
    </location>
</feature>
<evidence type="ECO:0000256" key="4">
    <source>
        <dbReference type="ARBA" id="ARBA00022776"/>
    </source>
</evidence>
<evidence type="ECO:0000313" key="7">
    <source>
        <dbReference type="Proteomes" id="UP000694920"/>
    </source>
</evidence>
<keyword evidence="7" id="KW-1185">Reference proteome</keyword>
<evidence type="ECO:0000256" key="6">
    <source>
        <dbReference type="SAM" id="MobiDB-lite"/>
    </source>
</evidence>
<dbReference type="GO" id="GO:0007088">
    <property type="term" value="P:regulation of mitotic nuclear division"/>
    <property type="evidence" value="ECO:0007669"/>
    <property type="project" value="TreeGrafter"/>
</dbReference>
<name>A0AAJ7C3W0_CEPCN</name>
<protein>
    <recommendedName>
        <fullName evidence="2">Protein aurora borealis</fullName>
    </recommendedName>
</protein>
<dbReference type="CTD" id="79866"/>
<dbReference type="PANTHER" id="PTHR14728">
    <property type="entry name" value="PROTEIN AURORA BOREALIS"/>
    <property type="match status" value="1"/>
</dbReference>
<reference evidence="8 9" key="1">
    <citation type="submission" date="2025-04" db="UniProtKB">
        <authorList>
            <consortium name="RefSeq"/>
        </authorList>
    </citation>
    <scope>IDENTIFICATION</scope>
</reference>
<evidence type="ECO:0000256" key="1">
    <source>
        <dbReference type="ARBA" id="ARBA00010963"/>
    </source>
</evidence>
<dbReference type="GO" id="GO:0051301">
    <property type="term" value="P:cell division"/>
    <property type="evidence" value="ECO:0007669"/>
    <property type="project" value="UniProtKB-KW"/>
</dbReference>
<dbReference type="Pfam" id="PF15280">
    <property type="entry name" value="BORA_N"/>
    <property type="match status" value="1"/>
</dbReference>
<keyword evidence="4" id="KW-0498">Mitosis</keyword>
<keyword evidence="3" id="KW-0132">Cell division</keyword>
<evidence type="ECO:0000313" key="8">
    <source>
        <dbReference type="RefSeq" id="XP_015601357.1"/>
    </source>
</evidence>
<dbReference type="GO" id="GO:0005634">
    <property type="term" value="C:nucleus"/>
    <property type="evidence" value="ECO:0007669"/>
    <property type="project" value="TreeGrafter"/>
</dbReference>
<gene>
    <name evidence="8 9 10" type="primary">LOC107270669</name>
</gene>
<dbReference type="RefSeq" id="XP_015601358.1">
    <property type="nucleotide sequence ID" value="XM_015745872.2"/>
</dbReference>
<proteinExistence type="inferred from homology"/>
<evidence type="ECO:0000313" key="10">
    <source>
        <dbReference type="RefSeq" id="XP_015601359.1"/>
    </source>
</evidence>
<sequence>MDQVQWTTPNKNQFKCHSSVLKSPIIHKTPVRQNEIRYRQSTYQNSMGGITVLPSHITPPSGLTKFIARNPFESDLTNRLHLSMISPTVFNQVSNSSRDSCGFAWSVEDLALLHPARIDESPMQQIHCTDPEIELEAQAAINKFFNAPQIIPSPWDAKRKESTKILNCNSPTCPVDNLNTTTESQKSKNECWTQTILSLPPKLPKEVEDVLKGYFTFTQEQNMENEEANSSNSSLRRKLFFNHDDYAEDDDASSISLSSVKSSDSNGIICSPLQSGMRIDGSLVGRCSQKMQRNSPIPNSGNISPPNLSPINDNSEARSKQGTPLALLRSISPLNMSPISNNASNMSCQSIKYRPRSVTRLDFTADMSIENSICEENKIIRAHKIDPSILTVKTSLSTSVVTAVEEPIQVQNDGKISNSQLDAKSTKTNDTVEMVTLSEETTPVKKNLEHKNRVTVDQNFEIVNRLKFAADWYKSHSNESCTFQHSNTFSGTSAQQSTSNIAQDTGYQTNSTYNTTSLIDSCSITPVKQKGYWDERGLPCDDDMQLSDWKKNSKHIFSSTPSKYVRRRDH</sequence>
<evidence type="ECO:0000256" key="2">
    <source>
        <dbReference type="ARBA" id="ARBA00020055"/>
    </source>
</evidence>
<dbReference type="GO" id="GO:0005737">
    <property type="term" value="C:cytoplasm"/>
    <property type="evidence" value="ECO:0007669"/>
    <property type="project" value="TreeGrafter"/>
</dbReference>
<dbReference type="KEGG" id="ccin:107270669"/>
<dbReference type="InterPro" id="IPR023252">
    <property type="entry name" value="Aurora_borealis_protein"/>
</dbReference>
<dbReference type="GO" id="GO:0019901">
    <property type="term" value="F:protein kinase binding"/>
    <property type="evidence" value="ECO:0007669"/>
    <property type="project" value="TreeGrafter"/>
</dbReference>
<dbReference type="AlphaFoldDB" id="A0AAJ7C3W0"/>
<comment type="similarity">
    <text evidence="1">Belongs to the BORA family.</text>
</comment>
<organism evidence="7 10">
    <name type="scientific">Cephus cinctus</name>
    <name type="common">Wheat stem sawfly</name>
    <dbReference type="NCBI Taxonomy" id="211228"/>
    <lineage>
        <taxon>Eukaryota</taxon>
        <taxon>Metazoa</taxon>
        <taxon>Ecdysozoa</taxon>
        <taxon>Arthropoda</taxon>
        <taxon>Hexapoda</taxon>
        <taxon>Insecta</taxon>
        <taxon>Pterygota</taxon>
        <taxon>Neoptera</taxon>
        <taxon>Endopterygota</taxon>
        <taxon>Hymenoptera</taxon>
        <taxon>Cephoidea</taxon>
        <taxon>Cephidae</taxon>
        <taxon>Cephus</taxon>
    </lineage>
</organism>
<feature type="compositionally biased region" description="Low complexity" evidence="6">
    <location>
        <begin position="294"/>
        <end position="314"/>
    </location>
</feature>
<dbReference type="Proteomes" id="UP000694920">
    <property type="component" value="Unplaced"/>
</dbReference>
<dbReference type="RefSeq" id="XP_015601357.1">
    <property type="nucleotide sequence ID" value="XM_015745871.2"/>
</dbReference>
<dbReference type="GeneID" id="107270669"/>